<evidence type="ECO:0000313" key="2">
    <source>
        <dbReference type="Proteomes" id="UP001057402"/>
    </source>
</evidence>
<dbReference type="Proteomes" id="UP001057402">
    <property type="component" value="Chromosome 5"/>
</dbReference>
<proteinExistence type="predicted"/>
<name>A0ACB9QMR4_9MYRT</name>
<organism evidence="1 2">
    <name type="scientific">Melastoma candidum</name>
    <dbReference type="NCBI Taxonomy" id="119954"/>
    <lineage>
        <taxon>Eukaryota</taxon>
        <taxon>Viridiplantae</taxon>
        <taxon>Streptophyta</taxon>
        <taxon>Embryophyta</taxon>
        <taxon>Tracheophyta</taxon>
        <taxon>Spermatophyta</taxon>
        <taxon>Magnoliopsida</taxon>
        <taxon>eudicotyledons</taxon>
        <taxon>Gunneridae</taxon>
        <taxon>Pentapetalae</taxon>
        <taxon>rosids</taxon>
        <taxon>malvids</taxon>
        <taxon>Myrtales</taxon>
        <taxon>Melastomataceae</taxon>
        <taxon>Melastomatoideae</taxon>
        <taxon>Melastomateae</taxon>
        <taxon>Melastoma</taxon>
    </lineage>
</organism>
<sequence length="512" mass="56263">MSSSIEDSAADSLPRPPVGASVDVQNKPRDTTDKPQASVPMGEYDGSRYVTIADVTYPSRASRYKKVAVLPLVFLIFYEVSGGPFGTEDAVGAAGPLLALVGFLVFPLIWSIPEALITAEMSTMFPENGGYVVWVSSALGPYWGFQQGWMKWLSGVIDNALYPVLFLDYMKSAIPSLEGGWPRILAIITLTVILTYLNYRGLTIVGWMAIALGVFSLLPFVAMGFASIPKLEPSRWLVVNLHTVDWRTYLNTLFWNLNYFDSISTLSGEVDNPKKTLPKSLFYALILIVLAYFFPLLIGTGAVPFDPDLWADGYFSEIAKDVGGVWLRSWIQIAAAMANIGMFVAEMSSDSFQLLGMAERGMLPEFFAKRSKHGTPPIGILLSASGVVFLSWMNFQEIVESENFLYCFGMILEFIAFVRLRMKYPNTTRPYKVPIGTIGAIAMCIPPSALIGVVLALSSWKVAVVSLVIIVMGLVLQPCLGYMEKKRWLKFSTSANLTALNQNGETANALVG</sequence>
<protein>
    <submittedName>
        <fullName evidence="1">Uncharacterized protein</fullName>
    </submittedName>
</protein>
<reference evidence="2" key="1">
    <citation type="journal article" date="2023" name="Front. Plant Sci.">
        <title>Chromosomal-level genome assembly of Melastoma candidum provides insights into trichome evolution.</title>
        <authorList>
            <person name="Zhong Y."/>
            <person name="Wu W."/>
            <person name="Sun C."/>
            <person name="Zou P."/>
            <person name="Liu Y."/>
            <person name="Dai S."/>
            <person name="Zhou R."/>
        </authorList>
    </citation>
    <scope>NUCLEOTIDE SEQUENCE [LARGE SCALE GENOMIC DNA]</scope>
</reference>
<dbReference type="EMBL" id="CM042884">
    <property type="protein sequence ID" value="KAI4367963.1"/>
    <property type="molecule type" value="Genomic_DNA"/>
</dbReference>
<comment type="caution">
    <text evidence="1">The sequence shown here is derived from an EMBL/GenBank/DDBJ whole genome shotgun (WGS) entry which is preliminary data.</text>
</comment>
<keyword evidence="2" id="KW-1185">Reference proteome</keyword>
<accession>A0ACB9QMR4</accession>
<evidence type="ECO:0000313" key="1">
    <source>
        <dbReference type="EMBL" id="KAI4367963.1"/>
    </source>
</evidence>
<gene>
    <name evidence="1" type="ORF">MLD38_016584</name>
</gene>